<name>A0ABR1XJH4_9PEZI</name>
<keyword evidence="3" id="KW-1185">Reference proteome</keyword>
<reference evidence="2 3" key="1">
    <citation type="journal article" date="2022" name="G3 (Bethesda)">
        <title>Enemy or ally: a genomic approach to elucidate the lifestyle of Phyllosticta citrichinaensis.</title>
        <authorList>
            <person name="Buijs V.A."/>
            <person name="Groenewald J.Z."/>
            <person name="Haridas S."/>
            <person name="LaButti K.M."/>
            <person name="Lipzen A."/>
            <person name="Martin F.M."/>
            <person name="Barry K."/>
            <person name="Grigoriev I.V."/>
            <person name="Crous P.W."/>
            <person name="Seidl M.F."/>
        </authorList>
    </citation>
    <scope>NUCLEOTIDE SEQUENCE [LARGE SCALE GENOMIC DNA]</scope>
    <source>
        <strain evidence="2 3">CBS 129764</strain>
    </source>
</reference>
<evidence type="ECO:0000313" key="2">
    <source>
        <dbReference type="EMBL" id="KAK8157182.1"/>
    </source>
</evidence>
<gene>
    <name evidence="2" type="ORF">IWX90DRAFT_417877</name>
</gene>
<proteinExistence type="predicted"/>
<sequence>MTTTSILAPVLTGRKIVLAGPAGYLDDLMRKDTANTPYGKSQHAPKLQWAVTKAVMSITEPGRSAKKMLDLRTLIYFVQHDITPEDMDALLLLHKYPKHSFGHMCKGKTNTEVRGREDPRARRHHTSPAEQRKDQI</sequence>
<evidence type="ECO:0000313" key="3">
    <source>
        <dbReference type="Proteomes" id="UP001456524"/>
    </source>
</evidence>
<organism evidence="2 3">
    <name type="scientific">Phyllosticta citrichinensis</name>
    <dbReference type="NCBI Taxonomy" id="1130410"/>
    <lineage>
        <taxon>Eukaryota</taxon>
        <taxon>Fungi</taxon>
        <taxon>Dikarya</taxon>
        <taxon>Ascomycota</taxon>
        <taxon>Pezizomycotina</taxon>
        <taxon>Dothideomycetes</taxon>
        <taxon>Dothideomycetes incertae sedis</taxon>
        <taxon>Botryosphaeriales</taxon>
        <taxon>Phyllostictaceae</taxon>
        <taxon>Phyllosticta</taxon>
    </lineage>
</organism>
<dbReference type="Proteomes" id="UP001456524">
    <property type="component" value="Unassembled WGS sequence"/>
</dbReference>
<evidence type="ECO:0000256" key="1">
    <source>
        <dbReference type="SAM" id="MobiDB-lite"/>
    </source>
</evidence>
<comment type="caution">
    <text evidence="2">The sequence shown here is derived from an EMBL/GenBank/DDBJ whole genome shotgun (WGS) entry which is preliminary data.</text>
</comment>
<protein>
    <submittedName>
        <fullName evidence="2">Uncharacterized protein</fullName>
    </submittedName>
</protein>
<feature type="region of interest" description="Disordered" evidence="1">
    <location>
        <begin position="103"/>
        <end position="136"/>
    </location>
</feature>
<feature type="compositionally biased region" description="Basic and acidic residues" evidence="1">
    <location>
        <begin position="109"/>
        <end position="120"/>
    </location>
</feature>
<accession>A0ABR1XJH4</accession>
<dbReference type="EMBL" id="JBBWUH010000009">
    <property type="protein sequence ID" value="KAK8157182.1"/>
    <property type="molecule type" value="Genomic_DNA"/>
</dbReference>